<dbReference type="Proteomes" id="UP000636479">
    <property type="component" value="Unassembled WGS sequence"/>
</dbReference>
<name>A0A8H6S247_9AGAR</name>
<evidence type="ECO:0000256" key="1">
    <source>
        <dbReference type="SAM" id="MobiDB-lite"/>
    </source>
</evidence>
<reference evidence="2" key="1">
    <citation type="submission" date="2020-05" db="EMBL/GenBank/DDBJ databases">
        <title>Mycena genomes resolve the evolution of fungal bioluminescence.</title>
        <authorList>
            <person name="Tsai I.J."/>
        </authorList>
    </citation>
    <scope>NUCLEOTIDE SEQUENCE</scope>
    <source>
        <strain evidence="2">171206Taipei</strain>
    </source>
</reference>
<accession>A0A8H6S247</accession>
<keyword evidence="3" id="KW-1185">Reference proteome</keyword>
<dbReference type="RefSeq" id="XP_037214458.1">
    <property type="nucleotide sequence ID" value="XM_037369252.1"/>
</dbReference>
<dbReference type="OrthoDB" id="10679651at2759"/>
<proteinExistence type="predicted"/>
<organism evidence="2 3">
    <name type="scientific">Mycena indigotica</name>
    <dbReference type="NCBI Taxonomy" id="2126181"/>
    <lineage>
        <taxon>Eukaryota</taxon>
        <taxon>Fungi</taxon>
        <taxon>Dikarya</taxon>
        <taxon>Basidiomycota</taxon>
        <taxon>Agaricomycotina</taxon>
        <taxon>Agaricomycetes</taxon>
        <taxon>Agaricomycetidae</taxon>
        <taxon>Agaricales</taxon>
        <taxon>Marasmiineae</taxon>
        <taxon>Mycenaceae</taxon>
        <taxon>Mycena</taxon>
    </lineage>
</organism>
<dbReference type="GeneID" id="59351768"/>
<evidence type="ECO:0000313" key="2">
    <source>
        <dbReference type="EMBL" id="KAF7291336.1"/>
    </source>
</evidence>
<dbReference type="AlphaFoldDB" id="A0A8H6S247"/>
<feature type="region of interest" description="Disordered" evidence="1">
    <location>
        <begin position="36"/>
        <end position="56"/>
    </location>
</feature>
<gene>
    <name evidence="2" type="ORF">MIND_01278100</name>
</gene>
<sequence length="327" mass="34800">MSAVRPLAYAWLSGFVPPPLPYTPYHQLVNDSAPRRGLAIEDVPKSRRRRKQKPPYYHPYAHKPLSLPRAPHRAPCLPGRCQFLLRVWFPAPHRRWLLQCMAPGCRALMTFSGIPITMPGMEASESGVDSVEEEEEGLALWSFGPESVADESTLQGQGAELYPSSGPSLELPPANQSSYFLPPATGSYTSSTNSYPSNASWSPFPATNAASVDPAAGDCPTPASSSAPAPVAIKSEPEEHVIPARAPAFDWVAHFSNQQTNSRPGLPQPALMRMHETEGVAAVALAPSRFCVARGGGTPTIAIAGRIISSAPGPAGGLSASESTEPC</sequence>
<evidence type="ECO:0000313" key="3">
    <source>
        <dbReference type="Proteomes" id="UP000636479"/>
    </source>
</evidence>
<protein>
    <submittedName>
        <fullName evidence="2">Uncharacterized protein</fullName>
    </submittedName>
</protein>
<comment type="caution">
    <text evidence="2">The sequence shown here is derived from an EMBL/GenBank/DDBJ whole genome shotgun (WGS) entry which is preliminary data.</text>
</comment>
<dbReference type="EMBL" id="JACAZF010000013">
    <property type="protein sequence ID" value="KAF7291336.1"/>
    <property type="molecule type" value="Genomic_DNA"/>
</dbReference>